<dbReference type="Proteomes" id="UP001164705">
    <property type="component" value="Chromosome"/>
</dbReference>
<accession>A0A9E8MWF7</accession>
<dbReference type="RefSeq" id="WP_267677203.1">
    <property type="nucleotide sequence ID" value="NZ_CP113088.1"/>
</dbReference>
<evidence type="ECO:0000313" key="4">
    <source>
        <dbReference type="Proteomes" id="UP001164705"/>
    </source>
</evidence>
<evidence type="ECO:0000313" key="3">
    <source>
        <dbReference type="EMBL" id="WAC02606.1"/>
    </source>
</evidence>
<evidence type="ECO:0000256" key="1">
    <source>
        <dbReference type="SAM" id="MobiDB-lite"/>
    </source>
</evidence>
<protein>
    <submittedName>
        <fullName evidence="3">Uncharacterized protein</fullName>
    </submittedName>
</protein>
<name>A0A9E8MWF7_9FLAO</name>
<dbReference type="EMBL" id="CP113088">
    <property type="protein sequence ID" value="WAC02606.1"/>
    <property type="molecule type" value="Genomic_DNA"/>
</dbReference>
<sequence length="75" mass="8684">MKTLIVLHPASVIIISTVLLFLCISVILYIKQYKIQAESKRLIEESERLSKLASKEAEEKEKEKPYEDFTSGHIY</sequence>
<dbReference type="KEGG" id="lnu:N7U66_02630"/>
<feature type="region of interest" description="Disordered" evidence="1">
    <location>
        <begin position="52"/>
        <end position="75"/>
    </location>
</feature>
<gene>
    <name evidence="3" type="ORF">N7U66_02630</name>
</gene>
<feature type="transmembrane region" description="Helical" evidence="2">
    <location>
        <begin position="6"/>
        <end position="30"/>
    </location>
</feature>
<keyword evidence="4" id="KW-1185">Reference proteome</keyword>
<evidence type="ECO:0000256" key="2">
    <source>
        <dbReference type="SAM" id="Phobius"/>
    </source>
</evidence>
<dbReference type="AlphaFoldDB" id="A0A9E8MWF7"/>
<feature type="compositionally biased region" description="Basic and acidic residues" evidence="1">
    <location>
        <begin position="52"/>
        <end position="67"/>
    </location>
</feature>
<keyword evidence="2" id="KW-1133">Transmembrane helix</keyword>
<reference evidence="3" key="1">
    <citation type="submission" date="2022-11" db="EMBL/GenBank/DDBJ databases">
        <title>Lacinutrix neustonica HL-RS19T sp. nov., isolated from the surface microlayer sample of brackish Lake Shihwa.</title>
        <authorList>
            <person name="Choi J.Y."/>
            <person name="Hwang C.Y."/>
        </authorList>
    </citation>
    <scope>NUCLEOTIDE SEQUENCE</scope>
    <source>
        <strain evidence="3">HL-RS19</strain>
    </source>
</reference>
<organism evidence="3 4">
    <name type="scientific">Lacinutrix neustonica</name>
    <dbReference type="NCBI Taxonomy" id="2980107"/>
    <lineage>
        <taxon>Bacteria</taxon>
        <taxon>Pseudomonadati</taxon>
        <taxon>Bacteroidota</taxon>
        <taxon>Flavobacteriia</taxon>
        <taxon>Flavobacteriales</taxon>
        <taxon>Flavobacteriaceae</taxon>
        <taxon>Lacinutrix</taxon>
    </lineage>
</organism>
<keyword evidence="2" id="KW-0812">Transmembrane</keyword>
<proteinExistence type="predicted"/>
<keyword evidence="2" id="KW-0472">Membrane</keyword>